<organism evidence="4 5">
    <name type="scientific">Roseospirillum parvum</name>
    <dbReference type="NCBI Taxonomy" id="83401"/>
    <lineage>
        <taxon>Bacteria</taxon>
        <taxon>Pseudomonadati</taxon>
        <taxon>Pseudomonadota</taxon>
        <taxon>Alphaproteobacteria</taxon>
        <taxon>Rhodospirillales</taxon>
        <taxon>Rhodospirillaceae</taxon>
        <taxon>Roseospirillum</taxon>
    </lineage>
</organism>
<dbReference type="SUPFAM" id="SSF51735">
    <property type="entry name" value="NAD(P)-binding Rossmann-fold domains"/>
    <property type="match status" value="1"/>
</dbReference>
<dbReference type="PRINTS" id="PR00081">
    <property type="entry name" value="GDHRDH"/>
</dbReference>
<gene>
    <name evidence="4" type="ORF">SAMN05421742_10590</name>
</gene>
<dbReference type="GO" id="GO:0016491">
    <property type="term" value="F:oxidoreductase activity"/>
    <property type="evidence" value="ECO:0007669"/>
    <property type="project" value="UniProtKB-KW"/>
</dbReference>
<dbReference type="GO" id="GO:0016020">
    <property type="term" value="C:membrane"/>
    <property type="evidence" value="ECO:0007669"/>
    <property type="project" value="TreeGrafter"/>
</dbReference>
<dbReference type="STRING" id="83401.SAMN05421742_10590"/>
<dbReference type="PANTHER" id="PTHR44196:SF1">
    <property type="entry name" value="DEHYDROGENASE_REDUCTASE SDR FAMILY MEMBER 7B"/>
    <property type="match status" value="1"/>
</dbReference>
<dbReference type="InterPro" id="IPR036291">
    <property type="entry name" value="NAD(P)-bd_dom_sf"/>
</dbReference>
<dbReference type="OrthoDB" id="335726at2"/>
<evidence type="ECO:0000313" key="4">
    <source>
        <dbReference type="EMBL" id="SDH23779.1"/>
    </source>
</evidence>
<dbReference type="RefSeq" id="WP_092618619.1">
    <property type="nucleotide sequence ID" value="NZ_FNCV01000005.1"/>
</dbReference>
<reference evidence="5" key="1">
    <citation type="submission" date="2016-10" db="EMBL/GenBank/DDBJ databases">
        <authorList>
            <person name="Varghese N."/>
            <person name="Submissions S."/>
        </authorList>
    </citation>
    <scope>NUCLEOTIDE SEQUENCE [LARGE SCALE GENOMIC DNA]</scope>
    <source>
        <strain evidence="5">930I</strain>
    </source>
</reference>
<proteinExistence type="inferred from homology"/>
<dbReference type="PRINTS" id="PR00080">
    <property type="entry name" value="SDRFAMILY"/>
</dbReference>
<evidence type="ECO:0000313" key="5">
    <source>
        <dbReference type="Proteomes" id="UP000217076"/>
    </source>
</evidence>
<dbReference type="PROSITE" id="PS00061">
    <property type="entry name" value="ADH_SHORT"/>
    <property type="match status" value="1"/>
</dbReference>
<dbReference type="InterPro" id="IPR020904">
    <property type="entry name" value="Sc_DH/Rdtase_CS"/>
</dbReference>
<dbReference type="Pfam" id="PF00106">
    <property type="entry name" value="adh_short"/>
    <property type="match status" value="1"/>
</dbReference>
<dbReference type="AlphaFoldDB" id="A0A1G8AS83"/>
<evidence type="ECO:0000256" key="3">
    <source>
        <dbReference type="RuleBase" id="RU000363"/>
    </source>
</evidence>
<accession>A0A1G8AS83</accession>
<dbReference type="Gene3D" id="3.40.50.720">
    <property type="entry name" value="NAD(P)-binding Rossmann-like Domain"/>
    <property type="match status" value="1"/>
</dbReference>
<comment type="similarity">
    <text evidence="1 3">Belongs to the short-chain dehydrogenases/reductases (SDR) family.</text>
</comment>
<keyword evidence="2" id="KW-0560">Oxidoreductase</keyword>
<evidence type="ECO:0000256" key="1">
    <source>
        <dbReference type="ARBA" id="ARBA00006484"/>
    </source>
</evidence>
<dbReference type="InterPro" id="IPR002347">
    <property type="entry name" value="SDR_fam"/>
</dbReference>
<protein>
    <submittedName>
        <fullName evidence="4">Short-chain dehydrogenase</fullName>
    </submittedName>
</protein>
<dbReference type="EMBL" id="FNCV01000005">
    <property type="protein sequence ID" value="SDH23779.1"/>
    <property type="molecule type" value="Genomic_DNA"/>
</dbReference>
<dbReference type="PANTHER" id="PTHR44196">
    <property type="entry name" value="DEHYDROGENASE/REDUCTASE SDR FAMILY MEMBER 7B"/>
    <property type="match status" value="1"/>
</dbReference>
<name>A0A1G8AS83_9PROT</name>
<sequence length="256" mass="26286">MPRRPPPRSVLITGASSGIGAALAEALAGPGVRLALGGRDAARLAEVAERVRARGGEPVVREIEVTEPEAMAAWIAEAEAARPLDMVIANAGVSGGTAGAGESAAQTRRLFAVNVDGVLNTVLPVLEPMRARRAGQIVLVSSLAGWRGVAGAPAYSATKAAVKAWGEGLRGWLAADGVGVSVVMPGFVESRMTAVNDFPMPLLMPAGRAAAIIVEGLARDKGRIAFPWPLAAAAWFAAALPEAVVGPLMRRLPRKG</sequence>
<evidence type="ECO:0000256" key="2">
    <source>
        <dbReference type="ARBA" id="ARBA00023002"/>
    </source>
</evidence>
<dbReference type="Proteomes" id="UP000217076">
    <property type="component" value="Unassembled WGS sequence"/>
</dbReference>
<keyword evidence="5" id="KW-1185">Reference proteome</keyword>